<keyword evidence="1" id="KW-0812">Transmembrane</keyword>
<feature type="transmembrane region" description="Helical" evidence="1">
    <location>
        <begin position="12"/>
        <end position="37"/>
    </location>
</feature>
<reference evidence="2" key="1">
    <citation type="submission" date="2018-02" db="EMBL/GenBank/DDBJ databases">
        <title>Rhizophora mucronata_Transcriptome.</title>
        <authorList>
            <person name="Meera S.P."/>
            <person name="Sreeshan A."/>
            <person name="Augustine A."/>
        </authorList>
    </citation>
    <scope>NUCLEOTIDE SEQUENCE</scope>
    <source>
        <tissue evidence="2">Leaf</tissue>
    </source>
</reference>
<proteinExistence type="predicted"/>
<dbReference type="AlphaFoldDB" id="A0A2P2P8B3"/>
<evidence type="ECO:0000256" key="1">
    <source>
        <dbReference type="SAM" id="Phobius"/>
    </source>
</evidence>
<dbReference type="EMBL" id="GGEC01070453">
    <property type="protein sequence ID" value="MBX50937.1"/>
    <property type="molecule type" value="Transcribed_RNA"/>
</dbReference>
<sequence length="47" mass="5354">MSISYVYMSYPVLGVFVLAILLVTVVLVSVWPCYISAPDFYAMTFHF</sequence>
<keyword evidence="1" id="KW-0472">Membrane</keyword>
<name>A0A2P2P8B3_RHIMU</name>
<evidence type="ECO:0000313" key="2">
    <source>
        <dbReference type="EMBL" id="MBX50937.1"/>
    </source>
</evidence>
<keyword evidence="1" id="KW-1133">Transmembrane helix</keyword>
<protein>
    <submittedName>
        <fullName evidence="2">Uncharacterized protein</fullName>
    </submittedName>
</protein>
<organism evidence="2">
    <name type="scientific">Rhizophora mucronata</name>
    <name type="common">Asiatic mangrove</name>
    <dbReference type="NCBI Taxonomy" id="61149"/>
    <lineage>
        <taxon>Eukaryota</taxon>
        <taxon>Viridiplantae</taxon>
        <taxon>Streptophyta</taxon>
        <taxon>Embryophyta</taxon>
        <taxon>Tracheophyta</taxon>
        <taxon>Spermatophyta</taxon>
        <taxon>Magnoliopsida</taxon>
        <taxon>eudicotyledons</taxon>
        <taxon>Gunneridae</taxon>
        <taxon>Pentapetalae</taxon>
        <taxon>rosids</taxon>
        <taxon>fabids</taxon>
        <taxon>Malpighiales</taxon>
        <taxon>Rhizophoraceae</taxon>
        <taxon>Rhizophora</taxon>
    </lineage>
</organism>
<accession>A0A2P2P8B3</accession>